<dbReference type="AlphaFoldDB" id="A0AAV2IKT7"/>
<dbReference type="GO" id="GO:1905515">
    <property type="term" value="P:non-motile cilium assembly"/>
    <property type="evidence" value="ECO:0007669"/>
    <property type="project" value="TreeGrafter"/>
</dbReference>
<proteinExistence type="predicted"/>
<dbReference type="InterPro" id="IPR026069">
    <property type="entry name" value="Fuzzy"/>
</dbReference>
<reference evidence="3 4" key="1">
    <citation type="submission" date="2024-04" db="EMBL/GenBank/DDBJ databases">
        <authorList>
            <consortium name="Genoscope - CEA"/>
            <person name="William W."/>
        </authorList>
    </citation>
    <scope>NUCLEOTIDE SEQUENCE [LARGE SCALE GENOMIC DNA]</scope>
</reference>
<accession>A0AAV2IKT7</accession>
<dbReference type="GO" id="GO:0016192">
    <property type="term" value="P:vesicle-mediated transport"/>
    <property type="evidence" value="ECO:0007669"/>
    <property type="project" value="InterPro"/>
</dbReference>
<protein>
    <submittedName>
        <fullName evidence="3">Uncharacterized protein</fullName>
    </submittedName>
</protein>
<evidence type="ECO:0000259" key="1">
    <source>
        <dbReference type="Pfam" id="PF19036"/>
    </source>
</evidence>
<sequence length="323" mass="35600">MAAYLICLTSGSGLPVFTRSVGNVKPTPNDVIGSDILIIMYLDEVVSRLAFVVVPSNTLLCTLILPSLVLIAVMGRDGAADDVHMGQLLDNVFNAMVLLYGLDDLTNIKNVERFKKEIRLCFKLVDTLIQQSALSTFSDVTHAVDVMVTTEASILQSFLDTFVEAADSPYGCLIAHGRVIAATTKWWELKATELVLLSLLIVSFPQCSSRDVPIYLPHGSPTIPHRLLTFELLGQVELCVICGPTPTLVELEREVPRFWQAAVDTLRSASQTSPRNFPTSMDVDSNILGFLLVNVQSNRCLSSVNLMRERDEPAKHEKRRAVL</sequence>
<evidence type="ECO:0000313" key="3">
    <source>
        <dbReference type="EMBL" id="CAL1546698.1"/>
    </source>
</evidence>
<feature type="domain" description="FUZ/MON1/HPS1 first Longin" evidence="1">
    <location>
        <begin position="4"/>
        <end position="128"/>
    </location>
</feature>
<gene>
    <name evidence="3" type="ORF">GSLYS_00020075001</name>
</gene>
<evidence type="ECO:0000259" key="2">
    <source>
        <dbReference type="Pfam" id="PF19037"/>
    </source>
</evidence>
<dbReference type="Proteomes" id="UP001497497">
    <property type="component" value="Unassembled WGS sequence"/>
</dbReference>
<dbReference type="InterPro" id="IPR043971">
    <property type="entry name" value="FUZ/MON1/HPS1_longin_2"/>
</dbReference>
<feature type="domain" description="FUZ/MON1/HPS1 second Longin" evidence="2">
    <location>
        <begin position="167"/>
        <end position="260"/>
    </location>
</feature>
<name>A0AAV2IKT7_LYMST</name>
<dbReference type="EMBL" id="CAXITT010000845">
    <property type="protein sequence ID" value="CAL1546698.1"/>
    <property type="molecule type" value="Genomic_DNA"/>
</dbReference>
<evidence type="ECO:0000313" key="4">
    <source>
        <dbReference type="Proteomes" id="UP001497497"/>
    </source>
</evidence>
<dbReference type="Pfam" id="PF19037">
    <property type="entry name" value="Fuz_longin_2"/>
    <property type="match status" value="1"/>
</dbReference>
<organism evidence="3 4">
    <name type="scientific">Lymnaea stagnalis</name>
    <name type="common">Great pond snail</name>
    <name type="synonym">Helix stagnalis</name>
    <dbReference type="NCBI Taxonomy" id="6523"/>
    <lineage>
        <taxon>Eukaryota</taxon>
        <taxon>Metazoa</taxon>
        <taxon>Spiralia</taxon>
        <taxon>Lophotrochozoa</taxon>
        <taxon>Mollusca</taxon>
        <taxon>Gastropoda</taxon>
        <taxon>Heterobranchia</taxon>
        <taxon>Euthyneura</taxon>
        <taxon>Panpulmonata</taxon>
        <taxon>Hygrophila</taxon>
        <taxon>Lymnaeoidea</taxon>
        <taxon>Lymnaeidae</taxon>
        <taxon>Lymnaea</taxon>
    </lineage>
</organism>
<comment type="caution">
    <text evidence="3">The sequence shown here is derived from an EMBL/GenBank/DDBJ whole genome shotgun (WGS) entry which is preliminary data.</text>
</comment>
<dbReference type="PANTHER" id="PTHR13559">
    <property type="entry name" value="INTRACELLULAR TRAFFIC PROTEIN-RELATED"/>
    <property type="match status" value="1"/>
</dbReference>
<dbReference type="Pfam" id="PF19036">
    <property type="entry name" value="Fuz_longin_1"/>
    <property type="match status" value="1"/>
</dbReference>
<dbReference type="InterPro" id="IPR043972">
    <property type="entry name" value="FUZ/MON1/HPS1_longin_1"/>
</dbReference>
<dbReference type="PANTHER" id="PTHR13559:SF1">
    <property type="entry name" value="PROTEIN FUZZY HOMOLOG"/>
    <property type="match status" value="1"/>
</dbReference>
<feature type="non-terminal residue" evidence="3">
    <location>
        <position position="323"/>
    </location>
</feature>
<keyword evidence="4" id="KW-1185">Reference proteome</keyword>